<organism evidence="1 2">
    <name type="scientific">Lasiosphaeria ovina</name>
    <dbReference type="NCBI Taxonomy" id="92902"/>
    <lineage>
        <taxon>Eukaryota</taxon>
        <taxon>Fungi</taxon>
        <taxon>Dikarya</taxon>
        <taxon>Ascomycota</taxon>
        <taxon>Pezizomycotina</taxon>
        <taxon>Sordariomycetes</taxon>
        <taxon>Sordariomycetidae</taxon>
        <taxon>Sordariales</taxon>
        <taxon>Lasiosphaeriaceae</taxon>
        <taxon>Lasiosphaeria</taxon>
    </lineage>
</organism>
<dbReference type="EMBL" id="JAULSN010000003">
    <property type="protein sequence ID" value="KAK3376367.1"/>
    <property type="molecule type" value="Genomic_DNA"/>
</dbReference>
<dbReference type="Proteomes" id="UP001287356">
    <property type="component" value="Unassembled WGS sequence"/>
</dbReference>
<gene>
    <name evidence="1" type="ORF">B0T24DRAFT_592039</name>
</gene>
<proteinExistence type="predicted"/>
<protein>
    <recommendedName>
        <fullName evidence="3">C2H2-type domain-containing protein</fullName>
    </recommendedName>
</protein>
<sequence>MTLPANIGILRVRQPKSPRGGGSDGHEVYMFQVNDCLDWETLLAQIRSSQSFEDRKAWAPYIGRTIERTLASRFRFTTTSDDGRIVVQLRELNYALDLAAVSFLREANWPHSPHPTSVEGRIQLVNGEAMPAASYLNTPDYEMSFDNSEPDRADGDSSIFAHPQGGPPRLDPNDVLAKLGDELADVALPMFALEPPSQGYPSPSPLGYACPFFIQNPSAHWRCLRNDLQGMLSVKRHLWASHRRPYDCPICGSLFNTVADRDSHIWADTCDAPPQGSERVPVSVSADQLAKLARLDDDGLSVDQQWLAVWEIVFPGLATPAAGPMLPGDHGSVKDVNSLRTFWSTRGQDITNDFVRSKVAIANGRGSAWEERDTAMLRAVALDRMIDSLVTTPD</sequence>
<evidence type="ECO:0000313" key="1">
    <source>
        <dbReference type="EMBL" id="KAK3376367.1"/>
    </source>
</evidence>
<comment type="caution">
    <text evidence="1">The sequence shown here is derived from an EMBL/GenBank/DDBJ whole genome shotgun (WGS) entry which is preliminary data.</text>
</comment>
<evidence type="ECO:0000313" key="2">
    <source>
        <dbReference type="Proteomes" id="UP001287356"/>
    </source>
</evidence>
<dbReference type="PANTHER" id="PTHR38166:SF1">
    <property type="entry name" value="C2H2-TYPE DOMAIN-CONTAINING PROTEIN"/>
    <property type="match status" value="1"/>
</dbReference>
<reference evidence="1" key="2">
    <citation type="submission" date="2023-06" db="EMBL/GenBank/DDBJ databases">
        <authorList>
            <consortium name="Lawrence Berkeley National Laboratory"/>
            <person name="Haridas S."/>
            <person name="Hensen N."/>
            <person name="Bonometti L."/>
            <person name="Westerberg I."/>
            <person name="Brannstrom I.O."/>
            <person name="Guillou S."/>
            <person name="Cros-Aarteil S."/>
            <person name="Calhoun S."/>
            <person name="Kuo A."/>
            <person name="Mondo S."/>
            <person name="Pangilinan J."/>
            <person name="Riley R."/>
            <person name="Labutti K."/>
            <person name="Andreopoulos B."/>
            <person name="Lipzen A."/>
            <person name="Chen C."/>
            <person name="Yanf M."/>
            <person name="Daum C."/>
            <person name="Ng V."/>
            <person name="Clum A."/>
            <person name="Steindorff A."/>
            <person name="Ohm R."/>
            <person name="Martin F."/>
            <person name="Silar P."/>
            <person name="Natvig D."/>
            <person name="Lalanne C."/>
            <person name="Gautier V."/>
            <person name="Ament-Velasquez S.L."/>
            <person name="Kruys A."/>
            <person name="Hutchinson M.I."/>
            <person name="Powell A.J."/>
            <person name="Barry K."/>
            <person name="Miller A.N."/>
            <person name="Grigoriev I.V."/>
            <person name="Debuchy R."/>
            <person name="Gladieux P."/>
            <person name="Thoren M.H."/>
            <person name="Johannesson H."/>
        </authorList>
    </citation>
    <scope>NUCLEOTIDE SEQUENCE</scope>
    <source>
        <strain evidence="1">CBS 958.72</strain>
    </source>
</reference>
<keyword evidence="2" id="KW-1185">Reference proteome</keyword>
<accession>A0AAE0KHJ4</accession>
<name>A0AAE0KHJ4_9PEZI</name>
<evidence type="ECO:0008006" key="3">
    <source>
        <dbReference type="Google" id="ProtNLM"/>
    </source>
</evidence>
<dbReference type="PANTHER" id="PTHR38166">
    <property type="entry name" value="C2H2-TYPE DOMAIN-CONTAINING PROTEIN-RELATED"/>
    <property type="match status" value="1"/>
</dbReference>
<dbReference type="AlphaFoldDB" id="A0AAE0KHJ4"/>
<reference evidence="1" key="1">
    <citation type="journal article" date="2023" name="Mol. Phylogenet. Evol.">
        <title>Genome-scale phylogeny and comparative genomics of the fungal order Sordariales.</title>
        <authorList>
            <person name="Hensen N."/>
            <person name="Bonometti L."/>
            <person name="Westerberg I."/>
            <person name="Brannstrom I.O."/>
            <person name="Guillou S."/>
            <person name="Cros-Aarteil S."/>
            <person name="Calhoun S."/>
            <person name="Haridas S."/>
            <person name="Kuo A."/>
            <person name="Mondo S."/>
            <person name="Pangilinan J."/>
            <person name="Riley R."/>
            <person name="LaButti K."/>
            <person name="Andreopoulos B."/>
            <person name="Lipzen A."/>
            <person name="Chen C."/>
            <person name="Yan M."/>
            <person name="Daum C."/>
            <person name="Ng V."/>
            <person name="Clum A."/>
            <person name="Steindorff A."/>
            <person name="Ohm R.A."/>
            <person name="Martin F."/>
            <person name="Silar P."/>
            <person name="Natvig D.O."/>
            <person name="Lalanne C."/>
            <person name="Gautier V."/>
            <person name="Ament-Velasquez S.L."/>
            <person name="Kruys A."/>
            <person name="Hutchinson M.I."/>
            <person name="Powell A.J."/>
            <person name="Barry K."/>
            <person name="Miller A.N."/>
            <person name="Grigoriev I.V."/>
            <person name="Debuchy R."/>
            <person name="Gladieux P."/>
            <person name="Hiltunen Thoren M."/>
            <person name="Johannesson H."/>
        </authorList>
    </citation>
    <scope>NUCLEOTIDE SEQUENCE</scope>
    <source>
        <strain evidence="1">CBS 958.72</strain>
    </source>
</reference>